<protein>
    <submittedName>
        <fullName evidence="3">Sugar phosphate isomerase/epimerase</fullName>
    </submittedName>
</protein>
<organism evidence="3 4">
    <name type="scientific">Caldicoprobacter faecalis</name>
    <dbReference type="NCBI Taxonomy" id="937334"/>
    <lineage>
        <taxon>Bacteria</taxon>
        <taxon>Bacillati</taxon>
        <taxon>Bacillota</taxon>
        <taxon>Clostridia</taxon>
        <taxon>Caldicoprobacterales</taxon>
        <taxon>Caldicoprobacteraceae</taxon>
        <taxon>Caldicoprobacter</taxon>
    </lineage>
</organism>
<name>A0A1I5YJ28_9FIRM</name>
<proteinExistence type="predicted"/>
<dbReference type="Gene3D" id="3.20.20.150">
    <property type="entry name" value="Divalent-metal-dependent TIM barrel enzymes"/>
    <property type="match status" value="1"/>
</dbReference>
<evidence type="ECO:0000256" key="1">
    <source>
        <dbReference type="ARBA" id="ARBA00023235"/>
    </source>
</evidence>
<evidence type="ECO:0000259" key="2">
    <source>
        <dbReference type="Pfam" id="PF01261"/>
    </source>
</evidence>
<dbReference type="STRING" id="937334.SAMN05444406_1495"/>
<accession>A0A1I5YJ28</accession>
<dbReference type="Proteomes" id="UP000198577">
    <property type="component" value="Unassembled WGS sequence"/>
</dbReference>
<dbReference type="EMBL" id="FOXR01000049">
    <property type="protein sequence ID" value="SFQ44216.1"/>
    <property type="molecule type" value="Genomic_DNA"/>
</dbReference>
<dbReference type="InterPro" id="IPR036237">
    <property type="entry name" value="Xyl_isomerase-like_sf"/>
</dbReference>
<keyword evidence="4" id="KW-1185">Reference proteome</keyword>
<evidence type="ECO:0000313" key="3">
    <source>
        <dbReference type="EMBL" id="SFQ44216.1"/>
    </source>
</evidence>
<sequence>MENRSLKYSATIAIDAPKTSPVLFRGDLCANIIKSKEYGFDAVELHIRNPEEIDAKEVNECCLRNGIVVSTIGTGMSYTLDGLSITDLDAQKRNMALRRLKEYIDLAEELNCSIIIGSMRGKVNPEYYEEHMAVYGDSLLEVGYYAQRKGVSVYIEAINRYEVNFHNTIEEMVNYIESLGDLGFKILVDTFHMNIEEPNIENSIRKYSRYIGHVHFADSNRRYPGAGHVDFAAVINALKEIGYTGYVTFEYLPYPDPDIAAQKGLEYVLALE</sequence>
<dbReference type="AlphaFoldDB" id="A0A1I5YJ28"/>
<evidence type="ECO:0000313" key="4">
    <source>
        <dbReference type="Proteomes" id="UP000198577"/>
    </source>
</evidence>
<feature type="domain" description="Xylose isomerase-like TIM barrel" evidence="2">
    <location>
        <begin position="35"/>
        <end position="267"/>
    </location>
</feature>
<dbReference type="PANTHER" id="PTHR43489">
    <property type="entry name" value="ISOMERASE"/>
    <property type="match status" value="1"/>
</dbReference>
<dbReference type="InterPro" id="IPR013022">
    <property type="entry name" value="Xyl_isomerase-like_TIM-brl"/>
</dbReference>
<dbReference type="InterPro" id="IPR050417">
    <property type="entry name" value="Sugar_Epim/Isomerase"/>
</dbReference>
<dbReference type="SMR" id="A0A1I5YJ28"/>
<dbReference type="Pfam" id="PF01261">
    <property type="entry name" value="AP_endonuc_2"/>
    <property type="match status" value="1"/>
</dbReference>
<gene>
    <name evidence="3" type="ORF">SAMN05444406_1495</name>
</gene>
<dbReference type="OrthoDB" id="9786584at2"/>
<keyword evidence="1 3" id="KW-0413">Isomerase</keyword>
<dbReference type="PANTHER" id="PTHR43489:SF7">
    <property type="entry name" value="3-DEHYDRO-D-GULOSIDE 4-EPIMERASE-RELATED"/>
    <property type="match status" value="1"/>
</dbReference>
<dbReference type="SUPFAM" id="SSF51658">
    <property type="entry name" value="Xylose isomerase-like"/>
    <property type="match status" value="1"/>
</dbReference>
<dbReference type="GO" id="GO:0016853">
    <property type="term" value="F:isomerase activity"/>
    <property type="evidence" value="ECO:0007669"/>
    <property type="project" value="UniProtKB-KW"/>
</dbReference>
<dbReference type="RefSeq" id="WP_092282829.1">
    <property type="nucleotide sequence ID" value="NZ_FOXR01000049.1"/>
</dbReference>
<reference evidence="3 4" key="1">
    <citation type="submission" date="2016-10" db="EMBL/GenBank/DDBJ databases">
        <authorList>
            <person name="de Groot N.N."/>
        </authorList>
    </citation>
    <scope>NUCLEOTIDE SEQUENCE [LARGE SCALE GENOMIC DNA]</scope>
    <source>
        <strain evidence="3 4">DSM 20678</strain>
    </source>
</reference>